<dbReference type="GO" id="GO:0042742">
    <property type="term" value="P:defense response to bacterium"/>
    <property type="evidence" value="ECO:0007669"/>
    <property type="project" value="InterPro"/>
</dbReference>
<protein>
    <submittedName>
        <fullName evidence="2">Mersacidin/lichenicidin family type 2 lantibiotic</fullName>
    </submittedName>
</protein>
<proteinExistence type="predicted"/>
<reference evidence="1" key="1">
    <citation type="submission" date="2014-05" db="EMBL/GenBank/DDBJ databases">
        <authorList>
            <person name="Horn Fabian"/>
        </authorList>
    </citation>
    <scope>NUCLEOTIDE SEQUENCE</scope>
</reference>
<dbReference type="RefSeq" id="WP_044579866.1">
    <property type="nucleotide sequence ID" value="NZ_BAABDR010000044.1"/>
</dbReference>
<sequence length="71" mass="7711">MNRTTKAWKDPVFRAGLSSEELSALPAHPAGAIELTDQRLDNVVGGGLTDTWVTCGHKTCRTCFTCDWLCG</sequence>
<dbReference type="EMBL" id="LK022848">
    <property type="protein sequence ID" value="CDR16605.1"/>
    <property type="molecule type" value="Genomic_DNA"/>
</dbReference>
<organism evidence="1">
    <name type="scientific">Streptomyces iranensis</name>
    <dbReference type="NCBI Taxonomy" id="576784"/>
    <lineage>
        <taxon>Bacteria</taxon>
        <taxon>Bacillati</taxon>
        <taxon>Actinomycetota</taxon>
        <taxon>Actinomycetes</taxon>
        <taxon>Kitasatosporales</taxon>
        <taxon>Streptomycetaceae</taxon>
        <taxon>Streptomyces</taxon>
        <taxon>Streptomyces violaceusniger group</taxon>
    </lineage>
</organism>
<dbReference type="HOGENOM" id="CLU_194381_0_0_11"/>
<keyword evidence="3" id="KW-1185">Reference proteome</keyword>
<gene>
    <name evidence="2" type="ORF">J2Z30_001528</name>
    <name evidence="1" type="ORF">SIRAN9088</name>
</gene>
<evidence type="ECO:0000313" key="3">
    <source>
        <dbReference type="Proteomes" id="UP000756710"/>
    </source>
</evidence>
<evidence type="ECO:0000313" key="1">
    <source>
        <dbReference type="EMBL" id="CDR16605.1"/>
    </source>
</evidence>
<accession>A0A061A246</accession>
<reference evidence="2 3" key="2">
    <citation type="submission" date="2021-03" db="EMBL/GenBank/DDBJ databases">
        <title>Genomic Encyclopedia of Type Strains, Phase IV (KMG-IV): sequencing the most valuable type-strain genomes for metagenomic binning, comparative biology and taxonomic classification.</title>
        <authorList>
            <person name="Goeker M."/>
        </authorList>
    </citation>
    <scope>NUCLEOTIDE SEQUENCE [LARGE SCALE GENOMIC DNA]</scope>
    <source>
        <strain evidence="2 3">DSM 41954</strain>
    </source>
</reference>
<dbReference type="Proteomes" id="UP000756710">
    <property type="component" value="Unassembled WGS sequence"/>
</dbReference>
<dbReference type="NCBIfam" id="TIGR03898">
    <property type="entry name" value="lanti_MRSA_kill"/>
    <property type="match status" value="1"/>
</dbReference>
<dbReference type="AlphaFoldDB" id="A0A061A246"/>
<dbReference type="InterPro" id="IPR027635">
    <property type="entry name" value="Lantibiotic2_lead_pep_dom"/>
</dbReference>
<evidence type="ECO:0000313" key="2">
    <source>
        <dbReference type="EMBL" id="MBP2060526.1"/>
    </source>
</evidence>
<dbReference type="EMBL" id="JAGGLR010000003">
    <property type="protein sequence ID" value="MBP2060526.1"/>
    <property type="molecule type" value="Genomic_DNA"/>
</dbReference>
<name>A0A061A246_9ACTN</name>